<protein>
    <submittedName>
        <fullName evidence="1">Uncharacterized protein</fullName>
    </submittedName>
</protein>
<dbReference type="Proteomes" id="UP001598130">
    <property type="component" value="Unassembled WGS sequence"/>
</dbReference>
<evidence type="ECO:0000313" key="1">
    <source>
        <dbReference type="EMBL" id="MFD3263542.1"/>
    </source>
</evidence>
<keyword evidence="2" id="KW-1185">Reference proteome</keyword>
<dbReference type="EMBL" id="JAOTJD010000008">
    <property type="protein sequence ID" value="MFD3263542.1"/>
    <property type="molecule type" value="Genomic_DNA"/>
</dbReference>
<comment type="caution">
    <text evidence="1">The sequence shown here is derived from an EMBL/GenBank/DDBJ whole genome shotgun (WGS) entry which is preliminary data.</text>
</comment>
<organism evidence="1 2">
    <name type="scientific">Phenylobacterium ferrooxidans</name>
    <dbReference type="NCBI Taxonomy" id="2982689"/>
    <lineage>
        <taxon>Bacteria</taxon>
        <taxon>Pseudomonadati</taxon>
        <taxon>Pseudomonadota</taxon>
        <taxon>Alphaproteobacteria</taxon>
        <taxon>Caulobacterales</taxon>
        <taxon>Caulobacteraceae</taxon>
        <taxon>Phenylobacterium</taxon>
    </lineage>
</organism>
<name>A0ABW6CNQ1_9CAUL</name>
<dbReference type="RefSeq" id="WP_377368544.1">
    <property type="nucleotide sequence ID" value="NZ_JAOTJD010000008.1"/>
</dbReference>
<reference evidence="1 2" key="1">
    <citation type="submission" date="2022-09" db="EMBL/GenBank/DDBJ databases">
        <title>New species of Phenylobacterium.</title>
        <authorList>
            <person name="Mieszkin S."/>
        </authorList>
    </citation>
    <scope>NUCLEOTIDE SEQUENCE [LARGE SCALE GENOMIC DNA]</scope>
    <source>
        <strain evidence="1 2">HK31-G</strain>
    </source>
</reference>
<proteinExistence type="predicted"/>
<accession>A0ABW6CNQ1</accession>
<sequence>MKVNDFEQALKGLETVIGWMVEDHHDLAISAIPRDPQDRRRRLEHLGAFAGDLTEICRAATVVMERWEQLVIATQEARQ</sequence>
<gene>
    <name evidence="1" type="ORF">OCL97_06115</name>
</gene>
<evidence type="ECO:0000313" key="2">
    <source>
        <dbReference type="Proteomes" id="UP001598130"/>
    </source>
</evidence>